<keyword evidence="3" id="KW-1185">Reference proteome</keyword>
<organism evidence="2 4">
    <name type="scientific">Xanthomonas fragariae</name>
    <dbReference type="NCBI Taxonomy" id="48664"/>
    <lineage>
        <taxon>Bacteria</taxon>
        <taxon>Pseudomonadati</taxon>
        <taxon>Pseudomonadota</taxon>
        <taxon>Gammaproteobacteria</taxon>
        <taxon>Lysobacterales</taxon>
        <taxon>Lysobacteraceae</taxon>
        <taxon>Xanthomonas</taxon>
    </lineage>
</organism>
<evidence type="ECO:0000313" key="2">
    <source>
        <dbReference type="EMBL" id="SMR01878.1"/>
    </source>
</evidence>
<protein>
    <submittedName>
        <fullName evidence="2">Multidrug resistance efflux pump</fullName>
    </submittedName>
    <submittedName>
        <fullName evidence="1">Multidrug resistance protein EmrK</fullName>
    </submittedName>
</protein>
<dbReference type="AlphaFoldDB" id="A0A1Y6HEG7"/>
<evidence type="ECO:0000313" key="4">
    <source>
        <dbReference type="Proteomes" id="UP000195953"/>
    </source>
</evidence>
<gene>
    <name evidence="1" type="primary">emrK</name>
    <name evidence="2" type="ORF">PD5205_00558</name>
    <name evidence="1" type="ORF">PD885_03451</name>
</gene>
<reference evidence="2 4" key="1">
    <citation type="submission" date="2017-05" db="EMBL/GenBank/DDBJ databases">
        <authorList>
            <person name="Song R."/>
            <person name="Chenine A.L."/>
            <person name="Ruprecht R.M."/>
        </authorList>
    </citation>
    <scope>NUCLEOTIDE SEQUENCE [LARGE SCALE GENOMIC DNA]</scope>
    <source>
        <strain evidence="2">PD5205</strain>
    </source>
</reference>
<dbReference type="Gene3D" id="2.40.30.170">
    <property type="match status" value="1"/>
</dbReference>
<dbReference type="eggNOG" id="COG1566">
    <property type="taxonomic scope" value="Bacteria"/>
</dbReference>
<evidence type="ECO:0000313" key="1">
    <source>
        <dbReference type="EMBL" id="SMR00672.1"/>
    </source>
</evidence>
<reference evidence="1 3" key="2">
    <citation type="submission" date="2017-05" db="EMBL/GenBank/DDBJ databases">
        <authorList>
            <person name="Blom J."/>
        </authorList>
    </citation>
    <scope>NUCLEOTIDE SEQUENCE [LARGE SCALE GENOMIC DNA]</scope>
    <source>
        <strain evidence="1">PD885</strain>
    </source>
</reference>
<dbReference type="EMBL" id="LT853882">
    <property type="protein sequence ID" value="SMR00672.1"/>
    <property type="molecule type" value="Genomic_DNA"/>
</dbReference>
<evidence type="ECO:0000313" key="3">
    <source>
        <dbReference type="Proteomes" id="UP000195877"/>
    </source>
</evidence>
<accession>A0A1Y6HEG7</accession>
<sequence length="51" mass="5441">MLPADNATGNFVKIAQRIPLRISVDPDQPLAPRLRPGMSVVVAIDTNSAVD</sequence>
<dbReference type="Proteomes" id="UP000195877">
    <property type="component" value="Chromosome 1"/>
</dbReference>
<name>A0A1Y6HEG7_9XANT</name>
<dbReference type="EMBL" id="LT853885">
    <property type="protein sequence ID" value="SMR01878.1"/>
    <property type="molecule type" value="Genomic_DNA"/>
</dbReference>
<dbReference type="Proteomes" id="UP000195953">
    <property type="component" value="Chromosome 1"/>
</dbReference>
<proteinExistence type="predicted"/>